<comment type="caution">
    <text evidence="2">The sequence shown here is derived from an EMBL/GenBank/DDBJ whole genome shotgun (WGS) entry which is preliminary data.</text>
</comment>
<evidence type="ECO:0000256" key="1">
    <source>
        <dbReference type="SAM" id="SignalP"/>
    </source>
</evidence>
<evidence type="ECO:0000313" key="3">
    <source>
        <dbReference type="Proteomes" id="UP001237105"/>
    </source>
</evidence>
<proteinExistence type="predicted"/>
<evidence type="ECO:0008006" key="4">
    <source>
        <dbReference type="Google" id="ProtNLM"/>
    </source>
</evidence>
<accession>A0ABT6SW05</accession>
<evidence type="ECO:0000313" key="2">
    <source>
        <dbReference type="EMBL" id="MDI3419789.1"/>
    </source>
</evidence>
<feature type="chain" id="PRO_5046548373" description="Secreted protein" evidence="1">
    <location>
        <begin position="32"/>
        <end position="153"/>
    </location>
</feature>
<dbReference type="Proteomes" id="UP001237105">
    <property type="component" value="Unassembled WGS sequence"/>
</dbReference>
<dbReference type="EMBL" id="JASCIS010000012">
    <property type="protein sequence ID" value="MDI3419789.1"/>
    <property type="molecule type" value="Genomic_DNA"/>
</dbReference>
<sequence length="153" mass="16200">MSRISVGKRSAFGALFAASIAVMAMPGTAVAAVEGHEATNPTASPPAGVTCSIDGWVKACFEPYGDVMWVKDTKADGYPARVYFYGYDGADSANEKQSCLNRHGADAGWTTCTLSSVIPEDDQVIFWPMEVYGADYNHMLPESGGTITTALTS</sequence>
<protein>
    <recommendedName>
        <fullName evidence="4">Secreted protein</fullName>
    </recommendedName>
</protein>
<feature type="signal peptide" evidence="1">
    <location>
        <begin position="1"/>
        <end position="31"/>
    </location>
</feature>
<organism evidence="2 3">
    <name type="scientific">Streptomyces luteolus</name>
    <dbReference type="NCBI Taxonomy" id="3043615"/>
    <lineage>
        <taxon>Bacteria</taxon>
        <taxon>Bacillati</taxon>
        <taxon>Actinomycetota</taxon>
        <taxon>Actinomycetes</taxon>
        <taxon>Kitasatosporales</taxon>
        <taxon>Streptomycetaceae</taxon>
        <taxon>Streptomyces</taxon>
    </lineage>
</organism>
<reference evidence="2 3" key="1">
    <citation type="submission" date="2023-05" db="EMBL/GenBank/DDBJ databases">
        <title>Draft genome sequence of Streptomyces sp. B-S-A12 isolated from a cave soil in Thailand.</title>
        <authorList>
            <person name="Chamroensaksri N."/>
            <person name="Muangham S."/>
        </authorList>
    </citation>
    <scope>NUCLEOTIDE SEQUENCE [LARGE SCALE GENOMIC DNA]</scope>
    <source>
        <strain evidence="2 3">B-S-A12</strain>
    </source>
</reference>
<dbReference type="RefSeq" id="WP_282535668.1">
    <property type="nucleotide sequence ID" value="NZ_JASCIS010000012.1"/>
</dbReference>
<keyword evidence="1" id="KW-0732">Signal</keyword>
<gene>
    <name evidence="2" type="ORF">QIT00_14670</name>
</gene>
<name>A0ABT6SW05_9ACTN</name>
<keyword evidence="3" id="KW-1185">Reference proteome</keyword>